<dbReference type="PROSITE" id="PS51257">
    <property type="entry name" value="PROKAR_LIPOPROTEIN"/>
    <property type="match status" value="1"/>
</dbReference>
<dbReference type="PANTHER" id="PTHR35535:SF1">
    <property type="entry name" value="HEAT SHOCK PROTEIN HSLJ"/>
    <property type="match status" value="1"/>
</dbReference>
<keyword evidence="2" id="KW-0346">Stress response</keyword>
<dbReference type="InterPro" id="IPR038670">
    <property type="entry name" value="HslJ-like_sf"/>
</dbReference>
<name>A0A4R6U4K0_9GAMM</name>
<proteinExistence type="predicted"/>
<dbReference type="Gene3D" id="2.40.128.270">
    <property type="match status" value="1"/>
</dbReference>
<dbReference type="EMBL" id="SNYK01000002">
    <property type="protein sequence ID" value="TDQ39385.1"/>
    <property type="molecule type" value="Genomic_DNA"/>
</dbReference>
<evidence type="ECO:0000313" key="2">
    <source>
        <dbReference type="EMBL" id="TDQ39385.1"/>
    </source>
</evidence>
<dbReference type="PANTHER" id="PTHR35535">
    <property type="entry name" value="HEAT SHOCK PROTEIN HSLJ"/>
    <property type="match status" value="1"/>
</dbReference>
<protein>
    <submittedName>
        <fullName evidence="2">Heat shock protein HslJ</fullName>
    </submittedName>
</protein>
<dbReference type="InterPro" id="IPR005184">
    <property type="entry name" value="DUF306_Meta_HslJ"/>
</dbReference>
<reference evidence="2 3" key="1">
    <citation type="submission" date="2019-03" db="EMBL/GenBank/DDBJ databases">
        <title>Genomic Encyclopedia of Type Strains, Phase IV (KMG-IV): sequencing the most valuable type-strain genomes for metagenomic binning, comparative biology and taxonomic classification.</title>
        <authorList>
            <person name="Goeker M."/>
        </authorList>
    </citation>
    <scope>NUCLEOTIDE SEQUENCE [LARGE SCALE GENOMIC DNA]</scope>
    <source>
        <strain evidence="2 3">DSM 28679</strain>
    </source>
</reference>
<dbReference type="Pfam" id="PF03724">
    <property type="entry name" value="META"/>
    <property type="match status" value="1"/>
</dbReference>
<dbReference type="AlphaFoldDB" id="A0A4R6U4K0"/>
<dbReference type="Proteomes" id="UP000294575">
    <property type="component" value="Unassembled WGS sequence"/>
</dbReference>
<feature type="domain" description="DUF306" evidence="1">
    <location>
        <begin position="28"/>
        <end position="129"/>
    </location>
</feature>
<keyword evidence="3" id="KW-1185">Reference proteome</keyword>
<evidence type="ECO:0000313" key="3">
    <source>
        <dbReference type="Proteomes" id="UP000294575"/>
    </source>
</evidence>
<comment type="caution">
    <text evidence="2">The sequence shown here is derived from an EMBL/GenBank/DDBJ whole genome shotgun (WGS) entry which is preliminary data.</text>
</comment>
<dbReference type="OrthoDB" id="5348860at2"/>
<accession>A0A4R6U4K0</accession>
<dbReference type="RefSeq" id="WP_101497475.1">
    <property type="nucleotide sequence ID" value="NZ_LNJZ01000009.1"/>
</dbReference>
<gene>
    <name evidence="2" type="ORF">DFQ45_10276</name>
</gene>
<dbReference type="InterPro" id="IPR053147">
    <property type="entry name" value="Hsp_HslJ-like"/>
</dbReference>
<organism evidence="2 3">
    <name type="scientific">Thiopseudomonas denitrificans</name>
    <dbReference type="NCBI Taxonomy" id="1501432"/>
    <lineage>
        <taxon>Bacteria</taxon>
        <taxon>Pseudomonadati</taxon>
        <taxon>Pseudomonadota</taxon>
        <taxon>Gammaproteobacteria</taxon>
        <taxon>Pseudomonadales</taxon>
        <taxon>Pseudomonadaceae</taxon>
        <taxon>Thiopseudomonas</taxon>
    </lineage>
</organism>
<sequence length="138" mass="15525">MKTAISLLAGLGLLTGCSLSGGQPQLQTGDEYIVEWIDERPLIDRSHLTLQLDAQQQRAHGFAGCNQWFGSYQLNGNQLSISNIASTRKACAPSLMEQENRYLQALPQVERWDFSEHGQLQLWPAEGAPIRLWPRDNY</sequence>
<evidence type="ECO:0000259" key="1">
    <source>
        <dbReference type="Pfam" id="PF03724"/>
    </source>
</evidence>